<organism evidence="2">
    <name type="scientific">Vibrio parahaemolyticus</name>
    <dbReference type="NCBI Taxonomy" id="670"/>
    <lineage>
        <taxon>Bacteria</taxon>
        <taxon>Pseudomonadati</taxon>
        <taxon>Pseudomonadota</taxon>
        <taxon>Gammaproteobacteria</taxon>
        <taxon>Vibrionales</taxon>
        <taxon>Vibrionaceae</taxon>
        <taxon>Vibrio</taxon>
    </lineage>
</organism>
<dbReference type="RefSeq" id="WP_023625098.1">
    <property type="nucleotide sequence ID" value="NZ_CP060091.1"/>
</dbReference>
<dbReference type="GO" id="GO:0005829">
    <property type="term" value="C:cytosol"/>
    <property type="evidence" value="ECO:0007669"/>
    <property type="project" value="TreeGrafter"/>
</dbReference>
<reference evidence="2" key="1">
    <citation type="journal article" date="2018" name="Genome Biol.">
        <title>SKESA: strategic k-mer extension for scrupulous assemblies.</title>
        <authorList>
            <person name="Souvorov A."/>
            <person name="Agarwala R."/>
            <person name="Lipman D.J."/>
        </authorList>
    </citation>
    <scope>NUCLEOTIDE SEQUENCE</scope>
    <source>
        <strain evidence="2">1930</strain>
    </source>
</reference>
<dbReference type="SUPFAM" id="SSF47413">
    <property type="entry name" value="lambda repressor-like DNA-binding domains"/>
    <property type="match status" value="1"/>
</dbReference>
<reference evidence="2" key="2">
    <citation type="submission" date="2019-12" db="EMBL/GenBank/DDBJ databases">
        <authorList>
            <consortium name="NCBI Pathogen Detection Project"/>
        </authorList>
    </citation>
    <scope>NUCLEOTIDE SEQUENCE</scope>
    <source>
        <strain evidence="2">1930</strain>
    </source>
</reference>
<dbReference type="PANTHER" id="PTHR46797">
    <property type="entry name" value="HTH-TYPE TRANSCRIPTIONAL REGULATOR"/>
    <property type="match status" value="1"/>
</dbReference>
<keyword evidence="1" id="KW-0238">DNA-binding</keyword>
<dbReference type="InterPro" id="IPR050807">
    <property type="entry name" value="TransReg_Diox_bact_type"/>
</dbReference>
<dbReference type="Pfam" id="PF01381">
    <property type="entry name" value="HTH_3"/>
    <property type="match status" value="1"/>
</dbReference>
<protein>
    <submittedName>
        <fullName evidence="2">Helix-turn-helix domain-containing protein</fullName>
    </submittedName>
</protein>
<evidence type="ECO:0000313" key="2">
    <source>
        <dbReference type="EMBL" id="HAS6680007.1"/>
    </source>
</evidence>
<proteinExistence type="predicted"/>
<dbReference type="Proteomes" id="UP000856022">
    <property type="component" value="Unassembled WGS sequence"/>
</dbReference>
<dbReference type="InterPro" id="IPR010982">
    <property type="entry name" value="Lambda_DNA-bd_dom_sf"/>
</dbReference>
<dbReference type="SMART" id="SM00530">
    <property type="entry name" value="HTH_XRE"/>
    <property type="match status" value="1"/>
</dbReference>
<dbReference type="PANTHER" id="PTHR46797:SF25">
    <property type="entry name" value="TRANSCRIPTIONAL REGULATOR"/>
    <property type="match status" value="1"/>
</dbReference>
<accession>A0A656SMI5</accession>
<comment type="caution">
    <text evidence="2">The sequence shown here is derived from an EMBL/GenBank/DDBJ whole genome shotgun (WGS) entry which is preliminary data.</text>
</comment>
<dbReference type="EMBL" id="DACQKT010000022">
    <property type="protein sequence ID" value="HAS6680007.1"/>
    <property type="molecule type" value="Genomic_DNA"/>
</dbReference>
<dbReference type="GO" id="GO:0003677">
    <property type="term" value="F:DNA binding"/>
    <property type="evidence" value="ECO:0007669"/>
    <property type="project" value="UniProtKB-KW"/>
</dbReference>
<dbReference type="GO" id="GO:0003700">
    <property type="term" value="F:DNA-binding transcription factor activity"/>
    <property type="evidence" value="ECO:0007669"/>
    <property type="project" value="TreeGrafter"/>
</dbReference>
<dbReference type="CDD" id="cd00093">
    <property type="entry name" value="HTH_XRE"/>
    <property type="match status" value="1"/>
</dbReference>
<dbReference type="Gene3D" id="1.10.260.40">
    <property type="entry name" value="lambda repressor-like DNA-binding domains"/>
    <property type="match status" value="1"/>
</dbReference>
<name>A0A656SMI5_VIBPH</name>
<dbReference type="InterPro" id="IPR001387">
    <property type="entry name" value="Cro/C1-type_HTH"/>
</dbReference>
<gene>
    <name evidence="2" type="ORF">I7278_24820</name>
</gene>
<dbReference type="PROSITE" id="PS50943">
    <property type="entry name" value="HTH_CROC1"/>
    <property type="match status" value="1"/>
</dbReference>
<dbReference type="AlphaFoldDB" id="A0A656SMI5"/>
<sequence length="74" mass="8055">MQSEVGTASIVVGKKIKEARKKKKLTIEDLASKSGLSVAHLSRLENGRKSPTITTLEKIALALDVPIVYFFSVL</sequence>
<evidence type="ECO:0000256" key="1">
    <source>
        <dbReference type="ARBA" id="ARBA00023125"/>
    </source>
</evidence>